<evidence type="ECO:0000256" key="8">
    <source>
        <dbReference type="ARBA" id="ARBA00022679"/>
    </source>
</evidence>
<dbReference type="PANTHER" id="PTHR30027:SF3">
    <property type="entry name" value="16S RRNA (URACIL(1498)-N(3))-METHYLTRANSFERASE"/>
    <property type="match status" value="1"/>
</dbReference>
<dbReference type="SUPFAM" id="SSF75217">
    <property type="entry name" value="alpha/beta knot"/>
    <property type="match status" value="1"/>
</dbReference>
<reference evidence="15 16" key="1">
    <citation type="submission" date="2014-06" db="EMBL/GenBank/DDBJ databases">
        <title>Draft genome sequence of Bacillus gaemokensis JCM 15801 (MCCC 1A00707).</title>
        <authorList>
            <person name="Lai Q."/>
            <person name="Liu Y."/>
            <person name="Shao Z."/>
        </authorList>
    </citation>
    <scope>NUCLEOTIDE SEQUENCE [LARGE SCALE GENOMIC DNA]</scope>
    <source>
        <strain evidence="15 16">JCM 15801</strain>
    </source>
</reference>
<comment type="catalytic activity">
    <reaction evidence="11 12">
        <text>uridine(1498) in 16S rRNA + S-adenosyl-L-methionine = N(3)-methyluridine(1498) in 16S rRNA + S-adenosyl-L-homocysteine + H(+)</text>
        <dbReference type="Rhea" id="RHEA:42920"/>
        <dbReference type="Rhea" id="RHEA-COMP:10283"/>
        <dbReference type="Rhea" id="RHEA-COMP:10284"/>
        <dbReference type="ChEBI" id="CHEBI:15378"/>
        <dbReference type="ChEBI" id="CHEBI:57856"/>
        <dbReference type="ChEBI" id="CHEBI:59789"/>
        <dbReference type="ChEBI" id="CHEBI:65315"/>
        <dbReference type="ChEBI" id="CHEBI:74502"/>
        <dbReference type="EC" id="2.1.1.193"/>
    </reaction>
</comment>
<dbReference type="InterPro" id="IPR029026">
    <property type="entry name" value="tRNA_m1G_MTases_N"/>
</dbReference>
<comment type="function">
    <text evidence="10 12">Specifically methylates the N3 position of the uracil ring of uridine 1498 (m3U1498) in 16S rRNA. Acts on the fully assembled 30S ribosomal subunit.</text>
</comment>
<dbReference type="Pfam" id="PF04452">
    <property type="entry name" value="Methyltrans_RNA"/>
    <property type="match status" value="1"/>
</dbReference>
<dbReference type="PIRSF" id="PIRSF015601">
    <property type="entry name" value="MTase_slr0722"/>
    <property type="match status" value="1"/>
</dbReference>
<comment type="similarity">
    <text evidence="2 12">Belongs to the RNA methyltransferase RsmE family.</text>
</comment>
<evidence type="ECO:0000256" key="2">
    <source>
        <dbReference type="ARBA" id="ARBA00005528"/>
    </source>
</evidence>
<evidence type="ECO:0000259" key="14">
    <source>
        <dbReference type="Pfam" id="PF20260"/>
    </source>
</evidence>
<dbReference type="OrthoDB" id="9815641at2"/>
<dbReference type="eggNOG" id="COG1385">
    <property type="taxonomic scope" value="Bacteria"/>
</dbReference>
<evidence type="ECO:0000256" key="9">
    <source>
        <dbReference type="ARBA" id="ARBA00022691"/>
    </source>
</evidence>
<dbReference type="FunFam" id="3.40.1280.10:FF:000024">
    <property type="entry name" value="Ribosomal RNA small subunit methyltransferase E"/>
    <property type="match status" value="1"/>
</dbReference>
<sequence length="249" mass="27684">MQRYFVEEKYVNDASIRIVGDDVHHIARVMRMSAGDHIYCCVNGKTAQCTIAEITSEFVDSTIVEWIETSSELPVFVTIASGLPKGDKLELIFQKGTELGAAAFLPFQASRSIVKWDAKKADKKVERLRKIVKEAAEQSHRSEIPNVHAPVSFKQLLAMSSEYDVCLVAYEEEAKQGEKANFAKALSTIELGQKLLIVFGPEGGLSEEEISTLREHKFIPCSLGPRILRTETAPLYALSAASYHFELMG</sequence>
<evidence type="ECO:0000256" key="1">
    <source>
        <dbReference type="ARBA" id="ARBA00004496"/>
    </source>
</evidence>
<keyword evidence="7 12" id="KW-0489">Methyltransferase</keyword>
<keyword evidence="5 12" id="KW-0963">Cytoplasm</keyword>
<dbReference type="InterPro" id="IPR006700">
    <property type="entry name" value="RsmE"/>
</dbReference>
<evidence type="ECO:0000313" key="15">
    <source>
        <dbReference type="EMBL" id="KEK26241.1"/>
    </source>
</evidence>
<dbReference type="InterPro" id="IPR029028">
    <property type="entry name" value="Alpha/beta_knot_MTases"/>
</dbReference>
<dbReference type="SUPFAM" id="SSF88697">
    <property type="entry name" value="PUA domain-like"/>
    <property type="match status" value="1"/>
</dbReference>
<comment type="subcellular location">
    <subcellularLocation>
        <location evidence="1 12">Cytoplasm</location>
    </subcellularLocation>
</comment>
<evidence type="ECO:0000259" key="13">
    <source>
        <dbReference type="Pfam" id="PF04452"/>
    </source>
</evidence>
<evidence type="ECO:0000256" key="7">
    <source>
        <dbReference type="ARBA" id="ARBA00022603"/>
    </source>
</evidence>
<dbReference type="EMBL" id="JOTM01000001">
    <property type="protein sequence ID" value="KEK26241.1"/>
    <property type="molecule type" value="Genomic_DNA"/>
</dbReference>
<dbReference type="Proteomes" id="UP000027778">
    <property type="component" value="Unassembled WGS sequence"/>
</dbReference>
<keyword evidence="16" id="KW-1185">Reference proteome</keyword>
<dbReference type="NCBIfam" id="NF008691">
    <property type="entry name" value="PRK11713.1-4"/>
    <property type="match status" value="1"/>
</dbReference>
<dbReference type="GO" id="GO:0070475">
    <property type="term" value="P:rRNA base methylation"/>
    <property type="evidence" value="ECO:0007669"/>
    <property type="project" value="TreeGrafter"/>
</dbReference>
<dbReference type="RefSeq" id="WP_033672596.1">
    <property type="nucleotide sequence ID" value="NZ_JOTM01000001.1"/>
</dbReference>
<dbReference type="Pfam" id="PF20260">
    <property type="entry name" value="PUA_4"/>
    <property type="match status" value="1"/>
</dbReference>
<feature type="domain" description="Ribosomal RNA small subunit methyltransferase E methyltransferase" evidence="13">
    <location>
        <begin position="72"/>
        <end position="241"/>
    </location>
</feature>
<accession>A0A073KIA6</accession>
<gene>
    <name evidence="15" type="ORF">BAGA_03105</name>
</gene>
<keyword evidence="9 12" id="KW-0949">S-adenosyl-L-methionine</keyword>
<proteinExistence type="inferred from homology"/>
<keyword evidence="6 12" id="KW-0698">rRNA processing</keyword>
<dbReference type="NCBIfam" id="TIGR00046">
    <property type="entry name" value="RsmE family RNA methyltransferase"/>
    <property type="match status" value="1"/>
</dbReference>
<evidence type="ECO:0000256" key="6">
    <source>
        <dbReference type="ARBA" id="ARBA00022552"/>
    </source>
</evidence>
<keyword evidence="8 12" id="KW-0808">Transferase</keyword>
<dbReference type="EC" id="2.1.1.193" evidence="3 12"/>
<name>A0A073KIA6_9BACI</name>
<dbReference type="GO" id="GO:0005737">
    <property type="term" value="C:cytoplasm"/>
    <property type="evidence" value="ECO:0007669"/>
    <property type="project" value="UniProtKB-SubCell"/>
</dbReference>
<dbReference type="Gene3D" id="3.40.1280.10">
    <property type="match status" value="1"/>
</dbReference>
<evidence type="ECO:0000256" key="10">
    <source>
        <dbReference type="ARBA" id="ARBA00025699"/>
    </source>
</evidence>
<dbReference type="STRING" id="574375.AZF08_03160"/>
<evidence type="ECO:0000256" key="3">
    <source>
        <dbReference type="ARBA" id="ARBA00012328"/>
    </source>
</evidence>
<evidence type="ECO:0000313" key="16">
    <source>
        <dbReference type="Proteomes" id="UP000027778"/>
    </source>
</evidence>
<dbReference type="AlphaFoldDB" id="A0A073KIA6"/>
<evidence type="ECO:0000256" key="4">
    <source>
        <dbReference type="ARBA" id="ARBA00013673"/>
    </source>
</evidence>
<dbReference type="InterPro" id="IPR046887">
    <property type="entry name" value="RsmE_PUA-like"/>
</dbReference>
<dbReference type="InterPro" id="IPR046886">
    <property type="entry name" value="RsmE_MTase_dom"/>
</dbReference>
<feature type="domain" description="Ribosomal RNA small subunit methyltransferase E PUA-like" evidence="14">
    <location>
        <begin position="20"/>
        <end position="63"/>
    </location>
</feature>
<evidence type="ECO:0000256" key="5">
    <source>
        <dbReference type="ARBA" id="ARBA00022490"/>
    </source>
</evidence>
<comment type="caution">
    <text evidence="15">The sequence shown here is derived from an EMBL/GenBank/DDBJ whole genome shotgun (WGS) entry which is preliminary data.</text>
</comment>
<dbReference type="InterPro" id="IPR015947">
    <property type="entry name" value="PUA-like_sf"/>
</dbReference>
<dbReference type="PANTHER" id="PTHR30027">
    <property type="entry name" value="RIBOSOMAL RNA SMALL SUBUNIT METHYLTRANSFERASE E"/>
    <property type="match status" value="1"/>
</dbReference>
<evidence type="ECO:0000256" key="12">
    <source>
        <dbReference type="PIRNR" id="PIRNR015601"/>
    </source>
</evidence>
<dbReference type="CDD" id="cd18084">
    <property type="entry name" value="RsmE-like"/>
    <property type="match status" value="1"/>
</dbReference>
<evidence type="ECO:0000256" key="11">
    <source>
        <dbReference type="ARBA" id="ARBA00047944"/>
    </source>
</evidence>
<dbReference type="Gene3D" id="2.40.240.20">
    <property type="entry name" value="Hypothetical PUA domain-like, domain 1"/>
    <property type="match status" value="1"/>
</dbReference>
<dbReference type="GO" id="GO:0070042">
    <property type="term" value="F:rRNA (uridine-N3-)-methyltransferase activity"/>
    <property type="evidence" value="ECO:0007669"/>
    <property type="project" value="TreeGrafter"/>
</dbReference>
<organism evidence="15 16">
    <name type="scientific">Bacillus gaemokensis</name>
    <dbReference type="NCBI Taxonomy" id="574375"/>
    <lineage>
        <taxon>Bacteria</taxon>
        <taxon>Bacillati</taxon>
        <taxon>Bacillota</taxon>
        <taxon>Bacilli</taxon>
        <taxon>Bacillales</taxon>
        <taxon>Bacillaceae</taxon>
        <taxon>Bacillus</taxon>
        <taxon>Bacillus cereus group</taxon>
    </lineage>
</organism>
<protein>
    <recommendedName>
        <fullName evidence="4 12">Ribosomal RNA small subunit methyltransferase E</fullName>
        <ecNumber evidence="3 12">2.1.1.193</ecNumber>
    </recommendedName>
</protein>